<sequence>MKKKLNYLLTGLLFVLAVVASHSFGMGEGMSLATVAVVNTQLKNTLAEKEMLKQLRHEHTWVSEIRSRQNWVNQDTIKLPKRGAAPKVLIDNTNYPIVKNRRDDSHIVISLHKFDTENTIVTEDELYALPYEKVSDVQAQHRETLEDETQEYGLWGLAPQEKAEAENLFVLETTGTDDGTGRKKLTTKDLRTLQEKMNAKGINKKGRILILCDEHVSDLLDEDKKFYTQYHNHKEGAIASRYYGFTIYEDSTTPEYAYNAGATKWEKIAYGSAITGNKSSVVFHKGSTAKAAGSVKRFMRAASEDPENRENTIGFRLWHIIVAYGIEGSAAIVSADV</sequence>
<dbReference type="RefSeq" id="WP_128249793.1">
    <property type="nucleotide sequence ID" value="NZ_CP034951.1"/>
</dbReference>
<evidence type="ECO:0000313" key="2">
    <source>
        <dbReference type="Proteomes" id="UP000285517"/>
    </source>
</evidence>
<gene>
    <name evidence="1" type="ORF">EI546_06530</name>
</gene>
<keyword evidence="2" id="KW-1185">Reference proteome</keyword>
<name>A0A410G2F1_9FLAO</name>
<dbReference type="Proteomes" id="UP000285517">
    <property type="component" value="Chromosome"/>
</dbReference>
<dbReference type="AlphaFoldDB" id="A0A410G2F1"/>
<evidence type="ECO:0000313" key="1">
    <source>
        <dbReference type="EMBL" id="QAA81405.1"/>
    </source>
</evidence>
<organism evidence="1 2">
    <name type="scientific">Aequorivita ciconiae</name>
    <dbReference type="NCBI Taxonomy" id="2494375"/>
    <lineage>
        <taxon>Bacteria</taxon>
        <taxon>Pseudomonadati</taxon>
        <taxon>Bacteroidota</taxon>
        <taxon>Flavobacteriia</taxon>
        <taxon>Flavobacteriales</taxon>
        <taxon>Flavobacteriaceae</taxon>
        <taxon>Aequorivita</taxon>
    </lineage>
</organism>
<dbReference type="OrthoDB" id="1228719at2"/>
<dbReference type="KEGG" id="aev:EI546_06530"/>
<dbReference type="EMBL" id="CP034951">
    <property type="protein sequence ID" value="QAA81405.1"/>
    <property type="molecule type" value="Genomic_DNA"/>
</dbReference>
<protein>
    <submittedName>
        <fullName evidence="1">Uncharacterized protein</fullName>
    </submittedName>
</protein>
<reference evidence="1 2" key="1">
    <citation type="submission" date="2019-01" db="EMBL/GenBank/DDBJ databases">
        <title>Complete genome sequencing of Aequorivita sp. H23M31.</title>
        <authorList>
            <person name="Bae J.-W."/>
        </authorList>
    </citation>
    <scope>NUCLEOTIDE SEQUENCE [LARGE SCALE GENOMIC DNA]</scope>
    <source>
        <strain evidence="1 2">H23M31</strain>
    </source>
</reference>
<proteinExistence type="predicted"/>
<accession>A0A410G2F1</accession>